<reference evidence="2 3" key="1">
    <citation type="journal article" date="2019" name="Mol. Biol. Evol.">
        <title>Blast fungal genomes show frequent chromosomal changes, gene gains and losses, and effector gene turnover.</title>
        <authorList>
            <person name="Gomez Luciano L.B."/>
            <person name="Jason Tsai I."/>
            <person name="Chuma I."/>
            <person name="Tosa Y."/>
            <person name="Chen Y.H."/>
            <person name="Li J.Y."/>
            <person name="Li M.Y."/>
            <person name="Jade Lu M.Y."/>
            <person name="Nakayashiki H."/>
            <person name="Li W.H."/>
        </authorList>
    </citation>
    <scope>NUCLEOTIDE SEQUENCE [LARGE SCALE GENOMIC DNA]</scope>
    <source>
        <strain evidence="2">MZ5-1-6</strain>
    </source>
</reference>
<accession>A0A4V1C758</accession>
<evidence type="ECO:0000313" key="3">
    <source>
        <dbReference type="Proteomes" id="UP000294847"/>
    </source>
</evidence>
<organism evidence="2 3">
    <name type="scientific">Pyricularia oryzae</name>
    <name type="common">Rice blast fungus</name>
    <name type="synonym">Magnaporthe oryzae</name>
    <dbReference type="NCBI Taxonomy" id="318829"/>
    <lineage>
        <taxon>Eukaryota</taxon>
        <taxon>Fungi</taxon>
        <taxon>Dikarya</taxon>
        <taxon>Ascomycota</taxon>
        <taxon>Pezizomycotina</taxon>
        <taxon>Sordariomycetes</taxon>
        <taxon>Sordariomycetidae</taxon>
        <taxon>Magnaporthales</taxon>
        <taxon>Pyriculariaceae</taxon>
        <taxon>Pyricularia</taxon>
    </lineage>
</organism>
<dbReference type="Proteomes" id="UP000294847">
    <property type="component" value="Chromosome 5"/>
</dbReference>
<dbReference type="AlphaFoldDB" id="A0A4V1C758"/>
<feature type="region of interest" description="Disordered" evidence="1">
    <location>
        <begin position="1"/>
        <end position="25"/>
    </location>
</feature>
<gene>
    <name evidence="2" type="ORF">PoMZ_11115</name>
</gene>
<evidence type="ECO:0000256" key="1">
    <source>
        <dbReference type="SAM" id="MobiDB-lite"/>
    </source>
</evidence>
<sequence>MDCINSKSLAGQFPPPSLTGGLSASSFNHQKDISQKLNRQFSMQHILSSWCATSNFGIDTTNSQTIS</sequence>
<name>A0A4V1C758_PYROR</name>
<evidence type="ECO:0000313" key="2">
    <source>
        <dbReference type="EMBL" id="QBZ62238.1"/>
    </source>
</evidence>
<protein>
    <submittedName>
        <fullName evidence="2">Uncharacterized protein</fullName>
    </submittedName>
</protein>
<dbReference type="EMBL" id="CP034208">
    <property type="protein sequence ID" value="QBZ62238.1"/>
    <property type="molecule type" value="Genomic_DNA"/>
</dbReference>
<proteinExistence type="predicted"/>